<accession>A0A830HKN3</accession>
<dbReference type="EMBL" id="BNJQ01000015">
    <property type="protein sequence ID" value="GHP07225.1"/>
    <property type="molecule type" value="Genomic_DNA"/>
</dbReference>
<proteinExistence type="predicted"/>
<reference evidence="2" key="1">
    <citation type="submission" date="2020-10" db="EMBL/GenBank/DDBJ databases">
        <title>Unveiling of a novel bifunctional photoreceptor, Dualchrome1, isolated from a cosmopolitan green alga.</title>
        <authorList>
            <person name="Suzuki S."/>
            <person name="Kawachi M."/>
        </authorList>
    </citation>
    <scope>NUCLEOTIDE SEQUENCE</scope>
    <source>
        <strain evidence="2">NIES 2893</strain>
    </source>
</reference>
<dbReference type="InterPro" id="IPR009060">
    <property type="entry name" value="UBA-like_sf"/>
</dbReference>
<dbReference type="AlphaFoldDB" id="A0A830HKN3"/>
<dbReference type="InterPro" id="IPR003892">
    <property type="entry name" value="CUE"/>
</dbReference>
<gene>
    <name evidence="2" type="ORF">PPROV_000596700</name>
</gene>
<dbReference type="PROSITE" id="PS51140">
    <property type="entry name" value="CUE"/>
    <property type="match status" value="1"/>
</dbReference>
<dbReference type="Gene3D" id="2.60.120.620">
    <property type="entry name" value="q2cbj1_9rhob like domain"/>
    <property type="match status" value="1"/>
</dbReference>
<dbReference type="Proteomes" id="UP000660262">
    <property type="component" value="Unassembled WGS sequence"/>
</dbReference>
<organism evidence="2 3">
    <name type="scientific">Pycnococcus provasolii</name>
    <dbReference type="NCBI Taxonomy" id="41880"/>
    <lineage>
        <taxon>Eukaryota</taxon>
        <taxon>Viridiplantae</taxon>
        <taxon>Chlorophyta</taxon>
        <taxon>Pseudoscourfieldiophyceae</taxon>
        <taxon>Pseudoscourfieldiales</taxon>
        <taxon>Pycnococcaceae</taxon>
        <taxon>Pycnococcus</taxon>
    </lineage>
</organism>
<sequence>MSSGKSTNAHRMLSLLLVPPYPAALNYYSRFAIVADGPTHTHGELDNGLRGVYRTLRIGRALDACAFLVVEKGTLVCKDDTRMWLESDHGRKEPDTTVLLWGVGCVPEKHEWAKKYVFEKDGTIAPAQNPHGVCLGVQEDEHATLPKVVFVKRTDMRRRLVFARGPVLEQHMAIVEEMKRARLAERAALKERICSTVIARTFCETLKRDGFVALENAVPTRLIRQAKREINRRLGAGAANLNAKTFTANSSITALLKESAVPTALSKLLGGDDEYWRSQITSGQIALRFPGDACPNATNYDDDDDDDVRISASHFDGVRRYWHIDGIPGESNGLSYGKIHNFDCLCGVLLSDVQEPMSGELCVYPGSHVELAEYFSNNTHVLETLRVEGKGLPSGPETDALFKRRAVHCLGKQGDVFLVNYMTAHFVAPNASPDIRYAVYFRVSSSQHDGGNISILAPWIHWDGLNRMCPDRHGGSSHHESDAIESLSAMFPDVERAVVMDVLAACHGNSDSAAEHLLQLSR</sequence>
<dbReference type="OrthoDB" id="192531at2759"/>
<keyword evidence="3" id="KW-1185">Reference proteome</keyword>
<name>A0A830HKN3_9CHLO</name>
<dbReference type="GO" id="GO:0043130">
    <property type="term" value="F:ubiquitin binding"/>
    <property type="evidence" value="ECO:0007669"/>
    <property type="project" value="InterPro"/>
</dbReference>
<dbReference type="SUPFAM" id="SSF46934">
    <property type="entry name" value="UBA-like"/>
    <property type="match status" value="1"/>
</dbReference>
<dbReference type="SMART" id="SM00546">
    <property type="entry name" value="CUE"/>
    <property type="match status" value="1"/>
</dbReference>
<evidence type="ECO:0000259" key="1">
    <source>
        <dbReference type="PROSITE" id="PS51140"/>
    </source>
</evidence>
<evidence type="ECO:0000313" key="2">
    <source>
        <dbReference type="EMBL" id="GHP07225.1"/>
    </source>
</evidence>
<feature type="domain" description="CUE" evidence="1">
    <location>
        <begin position="479"/>
        <end position="522"/>
    </location>
</feature>
<protein>
    <recommendedName>
        <fullName evidence="1">CUE domain-containing protein</fullName>
    </recommendedName>
</protein>
<evidence type="ECO:0000313" key="3">
    <source>
        <dbReference type="Proteomes" id="UP000660262"/>
    </source>
</evidence>
<dbReference type="SUPFAM" id="SSF51197">
    <property type="entry name" value="Clavaminate synthase-like"/>
    <property type="match status" value="1"/>
</dbReference>
<dbReference type="Pfam" id="PF02845">
    <property type="entry name" value="CUE"/>
    <property type="match status" value="1"/>
</dbReference>
<dbReference type="Gene3D" id="1.10.8.10">
    <property type="entry name" value="DNA helicase RuvA subunit, C-terminal domain"/>
    <property type="match status" value="1"/>
</dbReference>
<dbReference type="CDD" id="cd14279">
    <property type="entry name" value="CUE"/>
    <property type="match status" value="1"/>
</dbReference>
<comment type="caution">
    <text evidence="2">The sequence shown here is derived from an EMBL/GenBank/DDBJ whole genome shotgun (WGS) entry which is preliminary data.</text>
</comment>